<dbReference type="Pfam" id="PF06983">
    <property type="entry name" value="3-dmu-9_3-mt"/>
    <property type="match status" value="1"/>
</dbReference>
<evidence type="ECO:0000313" key="3">
    <source>
        <dbReference type="EMBL" id="PHN98508.1"/>
    </source>
</evidence>
<reference evidence="3 4" key="1">
    <citation type="journal article" date="2016" name="Nat. Commun.">
        <title>Microbial interactions lead to rapid micro-scale successions on model marine particles.</title>
        <authorList>
            <person name="Datta M.S."/>
            <person name="Sliwerska E."/>
            <person name="Gore J."/>
            <person name="Polz M.F."/>
            <person name="Cordero O.X."/>
        </authorList>
    </citation>
    <scope>NUCLEOTIDE SEQUENCE [LARGE SCALE GENOMIC DNA]</scope>
    <source>
        <strain evidence="3 4">4G03</strain>
    </source>
</reference>
<gene>
    <name evidence="3" type="ORF">CSC81_03180</name>
    <name evidence="2" type="ORF">Q8W23_03565</name>
</gene>
<dbReference type="Gene3D" id="3.10.180.10">
    <property type="entry name" value="2,3-Dihydroxybiphenyl 1,2-Dioxygenase, domain 1"/>
    <property type="match status" value="1"/>
</dbReference>
<proteinExistence type="predicted"/>
<dbReference type="EMBL" id="PDUU01000003">
    <property type="protein sequence ID" value="PHN98508.1"/>
    <property type="molecule type" value="Genomic_DNA"/>
</dbReference>
<evidence type="ECO:0000313" key="4">
    <source>
        <dbReference type="Proteomes" id="UP000222163"/>
    </source>
</evidence>
<reference evidence="2 5" key="3">
    <citation type="submission" date="2023-07" db="EMBL/GenBank/DDBJ databases">
        <title>Genome content predicts the carbon catabolic preferences of heterotrophic bacteria.</title>
        <authorList>
            <person name="Gralka M."/>
        </authorList>
    </citation>
    <scope>NUCLEOTIDE SEQUENCE [LARGE SCALE GENOMIC DNA]</scope>
    <source>
        <strain evidence="2 5">4G03</strain>
    </source>
</reference>
<dbReference type="PANTHER" id="PTHR33990">
    <property type="entry name" value="PROTEIN YJDN-RELATED"/>
    <property type="match status" value="1"/>
</dbReference>
<sequence length="142" mass="15865">MQASTYLHFNGNCKEAMTFYADVLGGEMTMLMQFKDAPEEVCKTIPEEAMELTMHCTIEAGDFSIMGSDFLNENEAFTKGNNFAVSINTEDEDEAVAIFNGLSSDGAFVMMPFEEAFWGGKFGMLRDKFGVNWMVSLEEQIV</sequence>
<accession>A0A2G1BWY7</accession>
<name>A0A2G1BWY7_9FLAO</name>
<comment type="caution">
    <text evidence="3">The sequence shown here is derived from an EMBL/GenBank/DDBJ whole genome shotgun (WGS) entry which is preliminary data.</text>
</comment>
<keyword evidence="5" id="KW-1185">Reference proteome</keyword>
<dbReference type="AlphaFoldDB" id="A0A2G1BWY7"/>
<dbReference type="CDD" id="cd06588">
    <property type="entry name" value="PhnB_like"/>
    <property type="match status" value="1"/>
</dbReference>
<protein>
    <submittedName>
        <fullName evidence="3">VOC family protein</fullName>
    </submittedName>
</protein>
<dbReference type="Proteomes" id="UP001242342">
    <property type="component" value="Unassembled WGS sequence"/>
</dbReference>
<dbReference type="Proteomes" id="UP000222163">
    <property type="component" value="Unassembled WGS sequence"/>
</dbReference>
<feature type="domain" description="PhnB-like" evidence="1">
    <location>
        <begin position="4"/>
        <end position="135"/>
    </location>
</feature>
<evidence type="ECO:0000259" key="1">
    <source>
        <dbReference type="Pfam" id="PF06983"/>
    </source>
</evidence>
<organism evidence="3 4">
    <name type="scientific">Tenacibaculum discolor</name>
    <dbReference type="NCBI Taxonomy" id="361581"/>
    <lineage>
        <taxon>Bacteria</taxon>
        <taxon>Pseudomonadati</taxon>
        <taxon>Bacteroidota</taxon>
        <taxon>Flavobacteriia</taxon>
        <taxon>Flavobacteriales</taxon>
        <taxon>Flavobacteriaceae</taxon>
        <taxon>Tenacibaculum</taxon>
    </lineage>
</organism>
<dbReference type="InterPro" id="IPR029068">
    <property type="entry name" value="Glyas_Bleomycin-R_OHBP_Dase"/>
</dbReference>
<evidence type="ECO:0000313" key="2">
    <source>
        <dbReference type="EMBL" id="MDP2540546.1"/>
    </source>
</evidence>
<dbReference type="PANTHER" id="PTHR33990:SF1">
    <property type="entry name" value="PROTEIN YJDN"/>
    <property type="match status" value="1"/>
</dbReference>
<reference evidence="3" key="2">
    <citation type="submission" date="2017-10" db="EMBL/GenBank/DDBJ databases">
        <authorList>
            <person name="Enke T.N."/>
            <person name="Cordero O.X."/>
        </authorList>
    </citation>
    <scope>NUCLEOTIDE SEQUENCE</scope>
    <source>
        <strain evidence="3">4G03</strain>
    </source>
</reference>
<dbReference type="RefSeq" id="WP_099214328.1">
    <property type="nucleotide sequence ID" value="NZ_JAUYVU010000002.1"/>
</dbReference>
<dbReference type="SUPFAM" id="SSF54593">
    <property type="entry name" value="Glyoxalase/Bleomycin resistance protein/Dihydroxybiphenyl dioxygenase"/>
    <property type="match status" value="1"/>
</dbReference>
<evidence type="ECO:0000313" key="5">
    <source>
        <dbReference type="Proteomes" id="UP001242342"/>
    </source>
</evidence>
<dbReference type="InterPro" id="IPR028973">
    <property type="entry name" value="PhnB-like"/>
</dbReference>
<dbReference type="EMBL" id="JAUYVU010000002">
    <property type="protein sequence ID" value="MDP2540546.1"/>
    <property type="molecule type" value="Genomic_DNA"/>
</dbReference>